<dbReference type="GO" id="GO:0004175">
    <property type="term" value="F:endopeptidase activity"/>
    <property type="evidence" value="ECO:0007669"/>
    <property type="project" value="UniProtKB-ARBA"/>
</dbReference>
<keyword evidence="4" id="KW-1185">Reference proteome</keyword>
<evidence type="ECO:0000256" key="1">
    <source>
        <dbReference type="SAM" id="Phobius"/>
    </source>
</evidence>
<dbReference type="STRING" id="645991.Sgly_1829"/>
<evidence type="ECO:0000313" key="3">
    <source>
        <dbReference type="EMBL" id="ADY56126.1"/>
    </source>
</evidence>
<dbReference type="EMBL" id="CP002547">
    <property type="protein sequence ID" value="ADY56126.1"/>
    <property type="molecule type" value="Genomic_DNA"/>
</dbReference>
<dbReference type="KEGG" id="sgy:Sgly_1829"/>
<feature type="transmembrane region" description="Helical" evidence="1">
    <location>
        <begin position="84"/>
        <end position="103"/>
    </location>
</feature>
<dbReference type="HOGENOM" id="CLU_108801_0_0_9"/>
<dbReference type="GO" id="GO:0080120">
    <property type="term" value="P:CAAX-box protein maturation"/>
    <property type="evidence" value="ECO:0007669"/>
    <property type="project" value="UniProtKB-ARBA"/>
</dbReference>
<dbReference type="Proteomes" id="UP000007488">
    <property type="component" value="Chromosome"/>
</dbReference>
<keyword evidence="1" id="KW-0472">Membrane</keyword>
<dbReference type="RefSeq" id="WP_013624994.1">
    <property type="nucleotide sequence ID" value="NC_015172.1"/>
</dbReference>
<dbReference type="OrthoDB" id="1523022at2"/>
<dbReference type="InterPro" id="IPR003675">
    <property type="entry name" value="Rce1/LyrA-like_dom"/>
</dbReference>
<dbReference type="Pfam" id="PF02517">
    <property type="entry name" value="Rce1-like"/>
    <property type="match status" value="1"/>
</dbReference>
<reference evidence="3 4" key="1">
    <citation type="journal article" date="2011" name="Stand. Genomic Sci.">
        <title>Complete genome sequence of Syntrophobotulus glycolicus type strain (FlGlyR).</title>
        <authorList>
            <person name="Han C."/>
            <person name="Mwirichia R."/>
            <person name="Chertkov O."/>
            <person name="Held B."/>
            <person name="Lapidus A."/>
            <person name="Nolan M."/>
            <person name="Lucas S."/>
            <person name="Hammon N."/>
            <person name="Deshpande S."/>
            <person name="Cheng J.F."/>
            <person name="Tapia R."/>
            <person name="Goodwin L."/>
            <person name="Pitluck S."/>
            <person name="Huntemann M."/>
            <person name="Liolios K."/>
            <person name="Ivanova N."/>
            <person name="Pagani I."/>
            <person name="Mavromatis K."/>
            <person name="Ovchinikova G."/>
            <person name="Pati A."/>
            <person name="Chen A."/>
            <person name="Palaniappan K."/>
            <person name="Land M."/>
            <person name="Hauser L."/>
            <person name="Brambilla E.M."/>
            <person name="Rohde M."/>
            <person name="Spring S."/>
            <person name="Sikorski J."/>
            <person name="Goker M."/>
            <person name="Woyke T."/>
            <person name="Bristow J."/>
            <person name="Eisen J.A."/>
            <person name="Markowitz V."/>
            <person name="Hugenholtz P."/>
            <person name="Kyrpides N.C."/>
            <person name="Klenk H.P."/>
            <person name="Detter J.C."/>
        </authorList>
    </citation>
    <scope>NUCLEOTIDE SEQUENCE [LARGE SCALE GENOMIC DNA]</scope>
    <source>
        <strain evidence="4">DSM 8271 / FlGlyR</strain>
    </source>
</reference>
<proteinExistence type="predicted"/>
<keyword evidence="1" id="KW-0812">Transmembrane</keyword>
<dbReference type="eggNOG" id="COG1266">
    <property type="taxonomic scope" value="Bacteria"/>
</dbReference>
<protein>
    <submittedName>
        <fullName evidence="3">Abortive infection protein</fullName>
    </submittedName>
</protein>
<accession>F0T039</accession>
<gene>
    <name evidence="3" type="ordered locus">Sgly_1829</name>
</gene>
<feature type="transmembrane region" description="Helical" evidence="1">
    <location>
        <begin position="50"/>
        <end position="72"/>
    </location>
</feature>
<feature type="transmembrane region" description="Helical" evidence="1">
    <location>
        <begin position="115"/>
        <end position="133"/>
    </location>
</feature>
<reference evidence="4" key="2">
    <citation type="submission" date="2011-02" db="EMBL/GenBank/DDBJ databases">
        <title>The complete genome of Syntrophobotulus glycolicus DSM 8271.</title>
        <authorList>
            <person name="Lucas S."/>
            <person name="Copeland A."/>
            <person name="Lapidus A."/>
            <person name="Bruce D."/>
            <person name="Goodwin L."/>
            <person name="Pitluck S."/>
            <person name="Kyrpides N."/>
            <person name="Mavromatis K."/>
            <person name="Pagani I."/>
            <person name="Ivanova N."/>
            <person name="Mikhailova N."/>
            <person name="Chertkov O."/>
            <person name="Held B."/>
            <person name="Detter J.C."/>
            <person name="Tapia R."/>
            <person name="Han C."/>
            <person name="Land M."/>
            <person name="Hauser L."/>
            <person name="Markowitz V."/>
            <person name="Cheng J.-F."/>
            <person name="Hugenholtz P."/>
            <person name="Woyke T."/>
            <person name="Wu D."/>
            <person name="Spring S."/>
            <person name="Schroeder M."/>
            <person name="Brambilla E."/>
            <person name="Klenk H.-P."/>
            <person name="Eisen J.A."/>
        </authorList>
    </citation>
    <scope>NUCLEOTIDE SEQUENCE [LARGE SCALE GENOMIC DNA]</scope>
    <source>
        <strain evidence="4">DSM 8271 / FlGlyR</strain>
    </source>
</reference>
<feature type="transmembrane region" description="Helical" evidence="1">
    <location>
        <begin position="9"/>
        <end position="30"/>
    </location>
</feature>
<feature type="transmembrane region" description="Helical" evidence="1">
    <location>
        <begin position="145"/>
        <end position="167"/>
    </location>
</feature>
<name>F0T039_SYNGF</name>
<sequence>MRGINRNGLLLNLLLSNVILLIVGLLLLKYLALPKLNFVLFSSQGVLSAILQTAGFTFLLLTVVLIFTVLIPQEKLNDEINERLFESLSYPELAAVFLFGAIVEELLFRVVLQSYTGPVLSSVLFALAHYRYLTKPYILIQVLMIGLVLGCAYWLTGVFWVVVAIHFCLNLSMAVLEKTGTINKISKKSYGDEA</sequence>
<dbReference type="AlphaFoldDB" id="F0T039"/>
<organism evidence="3 4">
    <name type="scientific">Syntrophobotulus glycolicus (strain DSM 8271 / FlGlyR)</name>
    <dbReference type="NCBI Taxonomy" id="645991"/>
    <lineage>
        <taxon>Bacteria</taxon>
        <taxon>Bacillati</taxon>
        <taxon>Bacillota</taxon>
        <taxon>Clostridia</taxon>
        <taxon>Eubacteriales</taxon>
        <taxon>Desulfitobacteriaceae</taxon>
        <taxon>Syntrophobotulus</taxon>
    </lineage>
</organism>
<evidence type="ECO:0000259" key="2">
    <source>
        <dbReference type="Pfam" id="PF02517"/>
    </source>
</evidence>
<feature type="domain" description="CAAX prenyl protease 2/Lysostaphin resistance protein A-like" evidence="2">
    <location>
        <begin position="91"/>
        <end position="171"/>
    </location>
</feature>
<keyword evidence="1" id="KW-1133">Transmembrane helix</keyword>
<evidence type="ECO:0000313" key="4">
    <source>
        <dbReference type="Proteomes" id="UP000007488"/>
    </source>
</evidence>